<accession>A0ABT2T7E4</accession>
<keyword evidence="2" id="KW-0547">Nucleotide-binding</keyword>
<sequence length="212" mass="23435">MQQKICYIIGAGECSRLLLPLKKEDFVIAVDGGYEYVKNGRVDLAIGDFDSLHYIPECKEKVVLQPEKDDTDTLSGIKEGLKRGYRYFYLYGGLGGRVDHSYANVQCLSYLQKHGARGWLIGKKQVITMISGGEKICFPEGADGYVSVFSYGEKAEGVTLQNLKYEIADAVLSDNFPIGVSNEFTGQAASVSVKRGRILVIYDNQWKPGALP</sequence>
<dbReference type="SUPFAM" id="SSF63999">
    <property type="entry name" value="Thiamin pyrophosphokinase, catalytic domain"/>
    <property type="match status" value="1"/>
</dbReference>
<evidence type="ECO:0000256" key="3">
    <source>
        <dbReference type="ARBA" id="ARBA00022777"/>
    </source>
</evidence>
<dbReference type="NCBIfam" id="TIGR01378">
    <property type="entry name" value="thi_PPkinase"/>
    <property type="match status" value="1"/>
</dbReference>
<dbReference type="SUPFAM" id="SSF63862">
    <property type="entry name" value="Thiamin pyrophosphokinase, substrate-binding domain"/>
    <property type="match status" value="1"/>
</dbReference>
<dbReference type="GO" id="GO:0004788">
    <property type="term" value="F:thiamine diphosphokinase activity"/>
    <property type="evidence" value="ECO:0007669"/>
    <property type="project" value="UniProtKB-EC"/>
</dbReference>
<dbReference type="InterPro" id="IPR007373">
    <property type="entry name" value="Thiamin_PyroPKinase_B1-bd"/>
</dbReference>
<dbReference type="RefSeq" id="WP_262575864.1">
    <property type="nucleotide sequence ID" value="NZ_JAOQKJ010000018.1"/>
</dbReference>
<dbReference type="EC" id="2.7.6.2" evidence="5"/>
<keyword evidence="4" id="KW-0067">ATP-binding</keyword>
<dbReference type="Proteomes" id="UP001652432">
    <property type="component" value="Unassembled WGS sequence"/>
</dbReference>
<protein>
    <recommendedName>
        <fullName evidence="5">Thiamine diphosphokinase</fullName>
        <ecNumber evidence="5">2.7.6.2</ecNumber>
    </recommendedName>
</protein>
<keyword evidence="1 7" id="KW-0808">Transferase</keyword>
<gene>
    <name evidence="7" type="ORF">OCV77_15225</name>
</gene>
<dbReference type="Pfam" id="PF04265">
    <property type="entry name" value="TPK_B1_binding"/>
    <property type="match status" value="1"/>
</dbReference>
<dbReference type="InterPro" id="IPR036759">
    <property type="entry name" value="TPK_catalytic_sf"/>
</dbReference>
<dbReference type="InterPro" id="IPR036371">
    <property type="entry name" value="TPK_B1-bd_sf"/>
</dbReference>
<reference evidence="7 8" key="1">
    <citation type="journal article" date="2021" name="ISME Commun">
        <title>Automated analysis of genomic sequences facilitates high-throughput and comprehensive description of bacteria.</title>
        <authorList>
            <person name="Hitch T.C.A."/>
        </authorList>
    </citation>
    <scope>NUCLEOTIDE SEQUENCE [LARGE SCALE GENOMIC DNA]</scope>
    <source>
        <strain evidence="7 8">Sanger_18</strain>
    </source>
</reference>
<dbReference type="PANTHER" id="PTHR41299:SF1">
    <property type="entry name" value="THIAMINE PYROPHOSPHOKINASE"/>
    <property type="match status" value="1"/>
</dbReference>
<feature type="domain" description="Thiamin pyrophosphokinase thiamin-binding" evidence="6">
    <location>
        <begin position="133"/>
        <end position="199"/>
    </location>
</feature>
<dbReference type="PANTHER" id="PTHR41299">
    <property type="entry name" value="THIAMINE PYROPHOSPHOKINASE"/>
    <property type="match status" value="1"/>
</dbReference>
<dbReference type="CDD" id="cd07995">
    <property type="entry name" value="TPK"/>
    <property type="match status" value="1"/>
</dbReference>
<keyword evidence="8" id="KW-1185">Reference proteome</keyword>
<evidence type="ECO:0000256" key="2">
    <source>
        <dbReference type="ARBA" id="ARBA00022741"/>
    </source>
</evidence>
<organism evidence="7 8">
    <name type="scientific">Suilimivivens aceti</name>
    <dbReference type="NCBI Taxonomy" id="2981774"/>
    <lineage>
        <taxon>Bacteria</taxon>
        <taxon>Bacillati</taxon>
        <taxon>Bacillota</taxon>
        <taxon>Clostridia</taxon>
        <taxon>Lachnospirales</taxon>
        <taxon>Lachnospiraceae</taxon>
        <taxon>Suilimivivens</taxon>
    </lineage>
</organism>
<keyword evidence="3" id="KW-0418">Kinase</keyword>
<dbReference type="SMART" id="SM00983">
    <property type="entry name" value="TPK_B1_binding"/>
    <property type="match status" value="1"/>
</dbReference>
<comment type="caution">
    <text evidence="7">The sequence shown here is derived from an EMBL/GenBank/DDBJ whole genome shotgun (WGS) entry which is preliminary data.</text>
</comment>
<evidence type="ECO:0000256" key="1">
    <source>
        <dbReference type="ARBA" id="ARBA00022679"/>
    </source>
</evidence>
<evidence type="ECO:0000256" key="4">
    <source>
        <dbReference type="ARBA" id="ARBA00022840"/>
    </source>
</evidence>
<dbReference type="Gene3D" id="3.40.50.10240">
    <property type="entry name" value="Thiamin pyrophosphokinase, catalytic domain"/>
    <property type="match status" value="1"/>
</dbReference>
<dbReference type="InterPro" id="IPR053149">
    <property type="entry name" value="TPK"/>
</dbReference>
<dbReference type="InterPro" id="IPR006282">
    <property type="entry name" value="Thi_PPkinase"/>
</dbReference>
<evidence type="ECO:0000313" key="8">
    <source>
        <dbReference type="Proteomes" id="UP001652432"/>
    </source>
</evidence>
<dbReference type="EMBL" id="JAOQKJ010000018">
    <property type="protein sequence ID" value="MCU6745827.1"/>
    <property type="molecule type" value="Genomic_DNA"/>
</dbReference>
<evidence type="ECO:0000313" key="7">
    <source>
        <dbReference type="EMBL" id="MCU6745827.1"/>
    </source>
</evidence>
<evidence type="ECO:0000259" key="6">
    <source>
        <dbReference type="SMART" id="SM00983"/>
    </source>
</evidence>
<dbReference type="Pfam" id="PF04263">
    <property type="entry name" value="TPK_catalytic"/>
    <property type="match status" value="1"/>
</dbReference>
<evidence type="ECO:0000256" key="5">
    <source>
        <dbReference type="NCBIfam" id="TIGR01378"/>
    </source>
</evidence>
<dbReference type="InterPro" id="IPR007371">
    <property type="entry name" value="TPK_catalytic"/>
</dbReference>
<name>A0ABT2T7E4_9FIRM</name>
<proteinExistence type="predicted"/>